<keyword evidence="2" id="KW-0812">Transmembrane</keyword>
<dbReference type="EMBL" id="OB668989">
    <property type="protein sequence ID" value="CAD7234529.1"/>
    <property type="molecule type" value="Genomic_DNA"/>
</dbReference>
<sequence length="222" mass="24763">MAGVVLYKSTVPSRTPTQRSFKGRLLASPRSSLESTRVLSQGLGASPTAKEGSLHPLAVLQNRQGCSTRRQDQPRRKGPCIPRRVLESTEVSKRGQAHREGRLPASPRSAPESSGVPNQGQVGVALTYVGYKIPHYEEYEFEWPLVLLWWLIYFAIVMPTILIGAYQVYDIVFVKGGSWNELIRPTALWGPAEDALQKVGPQTTSVAYRRVAKEERGEWRCC</sequence>
<organism evidence="3">
    <name type="scientific">Cyprideis torosa</name>
    <dbReference type="NCBI Taxonomy" id="163714"/>
    <lineage>
        <taxon>Eukaryota</taxon>
        <taxon>Metazoa</taxon>
        <taxon>Ecdysozoa</taxon>
        <taxon>Arthropoda</taxon>
        <taxon>Crustacea</taxon>
        <taxon>Oligostraca</taxon>
        <taxon>Ostracoda</taxon>
        <taxon>Podocopa</taxon>
        <taxon>Podocopida</taxon>
        <taxon>Cytherocopina</taxon>
        <taxon>Cytheroidea</taxon>
        <taxon>Cytherideidae</taxon>
        <taxon>Cyprideis</taxon>
    </lineage>
</organism>
<dbReference type="AlphaFoldDB" id="A0A7R8WSN6"/>
<feature type="region of interest" description="Disordered" evidence="1">
    <location>
        <begin position="62"/>
        <end position="118"/>
    </location>
</feature>
<proteinExistence type="predicted"/>
<gene>
    <name evidence="3" type="ORF">CTOB1V02_LOCUS12345</name>
</gene>
<keyword evidence="2" id="KW-1133">Transmembrane helix</keyword>
<feature type="compositionally biased region" description="Polar residues" evidence="1">
    <location>
        <begin position="29"/>
        <end position="38"/>
    </location>
</feature>
<name>A0A7R8WSN6_9CRUS</name>
<feature type="region of interest" description="Disordered" evidence="1">
    <location>
        <begin position="13"/>
        <end position="38"/>
    </location>
</feature>
<feature type="compositionally biased region" description="Basic and acidic residues" evidence="1">
    <location>
        <begin position="84"/>
        <end position="102"/>
    </location>
</feature>
<evidence type="ECO:0000256" key="2">
    <source>
        <dbReference type="SAM" id="Phobius"/>
    </source>
</evidence>
<keyword evidence="2" id="KW-0472">Membrane</keyword>
<feature type="transmembrane region" description="Helical" evidence="2">
    <location>
        <begin position="147"/>
        <end position="169"/>
    </location>
</feature>
<evidence type="ECO:0000256" key="1">
    <source>
        <dbReference type="SAM" id="MobiDB-lite"/>
    </source>
</evidence>
<protein>
    <submittedName>
        <fullName evidence="3">Uncharacterized protein</fullName>
    </submittedName>
</protein>
<reference evidence="3" key="1">
    <citation type="submission" date="2020-11" db="EMBL/GenBank/DDBJ databases">
        <authorList>
            <person name="Tran Van P."/>
        </authorList>
    </citation>
    <scope>NUCLEOTIDE SEQUENCE</scope>
</reference>
<evidence type="ECO:0000313" key="3">
    <source>
        <dbReference type="EMBL" id="CAD7234529.1"/>
    </source>
</evidence>
<accession>A0A7R8WSN6</accession>